<accession>A0A1G2SGQ8</accession>
<reference evidence="1 2" key="1">
    <citation type="journal article" date="2016" name="Nat. Commun.">
        <title>Thousands of microbial genomes shed light on interconnected biogeochemical processes in an aquifer system.</title>
        <authorList>
            <person name="Anantharaman K."/>
            <person name="Brown C.T."/>
            <person name="Hug L.A."/>
            <person name="Sharon I."/>
            <person name="Castelle C.J."/>
            <person name="Probst A.J."/>
            <person name="Thomas B.C."/>
            <person name="Singh A."/>
            <person name="Wilkins M.J."/>
            <person name="Karaoz U."/>
            <person name="Brodie E.L."/>
            <person name="Williams K.H."/>
            <person name="Hubbard S.S."/>
            <person name="Banfield J.F."/>
        </authorList>
    </citation>
    <scope>NUCLEOTIDE SEQUENCE [LARGE SCALE GENOMIC DNA]</scope>
</reference>
<organism evidence="1 2">
    <name type="scientific">Candidatus Yonathbacteria bacterium RIFCSPLOWO2_01_FULL_47_33b</name>
    <dbReference type="NCBI Taxonomy" id="1802727"/>
    <lineage>
        <taxon>Bacteria</taxon>
        <taxon>Candidatus Yonathiibacteriota</taxon>
    </lineage>
</organism>
<dbReference type="GO" id="GO:0003677">
    <property type="term" value="F:DNA binding"/>
    <property type="evidence" value="ECO:0007669"/>
    <property type="project" value="InterPro"/>
</dbReference>
<dbReference type="Proteomes" id="UP000177987">
    <property type="component" value="Unassembled WGS sequence"/>
</dbReference>
<evidence type="ECO:0000313" key="2">
    <source>
        <dbReference type="Proteomes" id="UP000177987"/>
    </source>
</evidence>
<protein>
    <recommendedName>
        <fullName evidence="3">DNA polymerase III delta N-terminal domain-containing protein</fullName>
    </recommendedName>
</protein>
<dbReference type="AlphaFoldDB" id="A0A1G2SGQ8"/>
<evidence type="ECO:0000313" key="1">
    <source>
        <dbReference type="EMBL" id="OHA83902.1"/>
    </source>
</evidence>
<dbReference type="GO" id="GO:0006260">
    <property type="term" value="P:DNA replication"/>
    <property type="evidence" value="ECO:0007669"/>
    <property type="project" value="InterPro"/>
</dbReference>
<evidence type="ECO:0008006" key="3">
    <source>
        <dbReference type="Google" id="ProtNLM"/>
    </source>
</evidence>
<dbReference type="EMBL" id="MHUW01000011">
    <property type="protein sequence ID" value="OHA83902.1"/>
    <property type="molecule type" value="Genomic_DNA"/>
</dbReference>
<name>A0A1G2SGQ8_9BACT</name>
<gene>
    <name evidence="1" type="ORF">A2937_01785</name>
</gene>
<proteinExistence type="predicted"/>
<dbReference type="Gene3D" id="1.20.272.10">
    <property type="match status" value="1"/>
</dbReference>
<dbReference type="SUPFAM" id="SSF48019">
    <property type="entry name" value="post-AAA+ oligomerization domain-like"/>
    <property type="match status" value="1"/>
</dbReference>
<comment type="caution">
    <text evidence="1">The sequence shown here is derived from an EMBL/GenBank/DDBJ whole genome shotgun (WGS) entry which is preliminary data.</text>
</comment>
<dbReference type="InterPro" id="IPR008921">
    <property type="entry name" value="DNA_pol3_clamp-load_cplx_C"/>
</dbReference>
<sequence>MLHVIYGTDREKGRKRFQALREKSRGICAGERMVTEGEATEGFLDTSASSRGLFGETTLFIFDSILEKKAEQEVIASCAQALAVSPNHFLIFEPTLDKNVVAEILEHATETEEHIGKKIDTRPAFNIFSLGDALGMRNKKDLWVLYEQAVGAGLEPEEICNTLFWAVKNIALMKNAKPGDDAELNPFVAKKSRGFATNYTVEEIAKLSRSLSSIYHEAHRGGEPMAIALEKFILSL</sequence>
<dbReference type="STRING" id="1802727.A2937_01785"/>